<protein>
    <recommendedName>
        <fullName evidence="2">C2H2-type domain-containing protein</fullName>
    </recommendedName>
</protein>
<dbReference type="RefSeq" id="XP_028883267.1">
    <property type="nucleotide sequence ID" value="XM_029025421.1"/>
</dbReference>
<evidence type="ECO:0000313" key="4">
    <source>
        <dbReference type="Proteomes" id="UP000192257"/>
    </source>
</evidence>
<evidence type="ECO:0000313" key="3">
    <source>
        <dbReference type="EMBL" id="ORC89201.1"/>
    </source>
</evidence>
<feature type="domain" description="C2H2-type" evidence="2">
    <location>
        <begin position="89"/>
        <end position="110"/>
    </location>
</feature>
<evidence type="ECO:0000259" key="2">
    <source>
        <dbReference type="PROSITE" id="PS00028"/>
    </source>
</evidence>
<dbReference type="EMBL" id="NBCO01000013">
    <property type="protein sequence ID" value="ORC89201.1"/>
    <property type="molecule type" value="Genomic_DNA"/>
</dbReference>
<dbReference type="GeneID" id="39985201"/>
<dbReference type="VEuPathDB" id="TriTrypDB:TM35_000132050"/>
<dbReference type="Proteomes" id="UP000192257">
    <property type="component" value="Unassembled WGS sequence"/>
</dbReference>
<sequence length="147" mass="17068">MNYGGSLPYSARRNKGRPPQYRRISSPPPEREDREKVQCRVYQKFYAHLASLFFHCKKFHYRQGMSTRANSTNARYKPRKTRDLPALVCPTCGHQCMGKPGLTLHRMSRHGYQPTRAHQPTRRMRRNSSAPLELPHSSLTASPICDR</sequence>
<dbReference type="PROSITE" id="PS00028">
    <property type="entry name" value="ZINC_FINGER_C2H2_1"/>
    <property type="match status" value="1"/>
</dbReference>
<name>A0A1X0NX65_9TRYP</name>
<comment type="caution">
    <text evidence="3">The sequence shown here is derived from an EMBL/GenBank/DDBJ whole genome shotgun (WGS) entry which is preliminary data.</text>
</comment>
<proteinExistence type="predicted"/>
<reference evidence="3 4" key="1">
    <citation type="submission" date="2017-03" db="EMBL/GenBank/DDBJ databases">
        <title>An alternative strategy for trypanosome survival in the mammalian bloodstream revealed through genome and transcriptome analysis of the ubiquitous bovine parasite Trypanosoma (Megatrypanum) theileri.</title>
        <authorList>
            <person name="Kelly S."/>
            <person name="Ivens A."/>
            <person name="Mott A."/>
            <person name="O'Neill E."/>
            <person name="Emms D."/>
            <person name="Macleod O."/>
            <person name="Voorheis P."/>
            <person name="Matthews J."/>
            <person name="Matthews K."/>
            <person name="Carrington M."/>
        </authorList>
    </citation>
    <scope>NUCLEOTIDE SEQUENCE [LARGE SCALE GENOMIC DNA]</scope>
    <source>
        <strain evidence="3">Edinburgh</strain>
    </source>
</reference>
<evidence type="ECO:0000256" key="1">
    <source>
        <dbReference type="SAM" id="MobiDB-lite"/>
    </source>
</evidence>
<organism evidence="3 4">
    <name type="scientific">Trypanosoma theileri</name>
    <dbReference type="NCBI Taxonomy" id="67003"/>
    <lineage>
        <taxon>Eukaryota</taxon>
        <taxon>Discoba</taxon>
        <taxon>Euglenozoa</taxon>
        <taxon>Kinetoplastea</taxon>
        <taxon>Metakinetoplastina</taxon>
        <taxon>Trypanosomatida</taxon>
        <taxon>Trypanosomatidae</taxon>
        <taxon>Trypanosoma</taxon>
    </lineage>
</organism>
<keyword evidence="4" id="KW-1185">Reference proteome</keyword>
<dbReference type="InterPro" id="IPR013087">
    <property type="entry name" value="Znf_C2H2_type"/>
</dbReference>
<gene>
    <name evidence="3" type="ORF">TM35_000132050</name>
</gene>
<accession>A0A1X0NX65</accession>
<feature type="region of interest" description="Disordered" evidence="1">
    <location>
        <begin position="1"/>
        <end position="35"/>
    </location>
</feature>
<feature type="region of interest" description="Disordered" evidence="1">
    <location>
        <begin position="111"/>
        <end position="147"/>
    </location>
</feature>
<dbReference type="AlphaFoldDB" id="A0A1X0NX65"/>